<feature type="transmembrane region" description="Helical" evidence="8">
    <location>
        <begin position="275"/>
        <end position="297"/>
    </location>
</feature>
<dbReference type="PANTHER" id="PTHR31806">
    <property type="entry name" value="PURINE-CYTOSINE PERMEASE FCY2-RELATED"/>
    <property type="match status" value="1"/>
</dbReference>
<feature type="transmembrane region" description="Helical" evidence="8">
    <location>
        <begin position="61"/>
        <end position="84"/>
    </location>
</feature>
<organism evidence="9 10">
    <name type="scientific">Candidozyma auris</name>
    <name type="common">Yeast</name>
    <name type="synonym">Candida auris</name>
    <dbReference type="NCBI Taxonomy" id="498019"/>
    <lineage>
        <taxon>Eukaryota</taxon>
        <taxon>Fungi</taxon>
        <taxon>Dikarya</taxon>
        <taxon>Ascomycota</taxon>
        <taxon>Saccharomycotina</taxon>
        <taxon>Pichiomycetes</taxon>
        <taxon>Metschnikowiaceae</taxon>
        <taxon>Candidozyma</taxon>
    </lineage>
</organism>
<dbReference type="PANTHER" id="PTHR31806:SF17">
    <property type="entry name" value="VITAMIN B6 TRANSPORTER TPN1"/>
    <property type="match status" value="1"/>
</dbReference>
<dbReference type="Pfam" id="PF02133">
    <property type="entry name" value="Transp_cyt_pur"/>
    <property type="match status" value="1"/>
</dbReference>
<feature type="transmembrane region" description="Helical" evidence="8">
    <location>
        <begin position="96"/>
        <end position="118"/>
    </location>
</feature>
<keyword evidence="5 8" id="KW-1133">Transmembrane helix</keyword>
<feature type="transmembrane region" description="Helical" evidence="8">
    <location>
        <begin position="472"/>
        <end position="491"/>
    </location>
</feature>
<keyword evidence="3 7" id="KW-0813">Transport</keyword>
<keyword evidence="6 7" id="KW-0472">Membrane</keyword>
<dbReference type="InterPro" id="IPR001248">
    <property type="entry name" value="Pur-cyt_permease"/>
</dbReference>
<evidence type="ECO:0000256" key="2">
    <source>
        <dbReference type="ARBA" id="ARBA00008974"/>
    </source>
</evidence>
<reference evidence="9 10" key="1">
    <citation type="journal article" date="2017" name="Clin. Infect. Dis.">
        <title>Simultaneous emergence of multidrug-resistant Candida auris on 3 continents confirmed by whole-genome sequencing and epidemiological analyses.</title>
        <authorList>
            <person name="Lockhart S.R."/>
            <person name="Etienne K.A."/>
            <person name="Vallabhaneni S."/>
            <person name="Farooqi J."/>
            <person name="Chowdhary A."/>
            <person name="Govender N.P."/>
            <person name="Colombo A.L."/>
            <person name="Calvo B."/>
            <person name="Cuomo C.A."/>
            <person name="Desjardins C.A."/>
            <person name="Berkow E.L."/>
            <person name="Castanheira M."/>
            <person name="Magobo R.E."/>
            <person name="Jabeen K."/>
            <person name="Asghar R.J."/>
            <person name="Meis J.F."/>
            <person name="Jackson B."/>
            <person name="Chiller T."/>
            <person name="Litvintseva A.P."/>
        </authorList>
    </citation>
    <scope>NUCLEOTIDE SEQUENCE [LARGE SCALE GENOMIC DNA]</scope>
    <source>
        <strain evidence="9 10">B8441</strain>
    </source>
</reference>
<name>A0AAW0VIN6_CANAR</name>
<dbReference type="EMBL" id="PEKT03000001">
    <property type="protein sequence ID" value="KAK8441891.1"/>
    <property type="molecule type" value="Genomic_DNA"/>
</dbReference>
<proteinExistence type="inferred from homology"/>
<dbReference type="GO" id="GO:0000329">
    <property type="term" value="C:fungal-type vacuole membrane"/>
    <property type="evidence" value="ECO:0007669"/>
    <property type="project" value="TreeGrafter"/>
</dbReference>
<dbReference type="AlphaFoldDB" id="A0AAW0VIN6"/>
<feature type="transmembrane region" description="Helical" evidence="8">
    <location>
        <begin position="511"/>
        <end position="527"/>
    </location>
</feature>
<evidence type="ECO:0000256" key="1">
    <source>
        <dbReference type="ARBA" id="ARBA00004141"/>
    </source>
</evidence>
<comment type="subcellular location">
    <subcellularLocation>
        <location evidence="1">Membrane</location>
        <topology evidence="1">Multi-pass membrane protein</topology>
    </subcellularLocation>
</comment>
<dbReference type="GO" id="GO:0005886">
    <property type="term" value="C:plasma membrane"/>
    <property type="evidence" value="ECO:0007669"/>
    <property type="project" value="TreeGrafter"/>
</dbReference>
<comment type="similarity">
    <text evidence="2 7">Belongs to the purine-cytosine permease (2.A.39) family.</text>
</comment>
<gene>
    <name evidence="9" type="ORF">B9J08_00207</name>
</gene>
<dbReference type="InterPro" id="IPR026030">
    <property type="entry name" value="Pur-cyt_permease_Fcy2/21/22"/>
</dbReference>
<reference evidence="9 10" key="2">
    <citation type="journal article" date="2018" name="Nat. Commun.">
        <title>Genomic insights into multidrug-resistance, mating and virulence in Candida auris and related emerging species.</title>
        <authorList>
            <person name="Munoz J.F."/>
            <person name="Gade L."/>
            <person name="Chow N.A."/>
            <person name="Loparev V.N."/>
            <person name="Juieng P."/>
            <person name="Berkow E.L."/>
            <person name="Farrer R.A."/>
            <person name="Litvintseva A.P."/>
            <person name="Cuomo C.A."/>
        </authorList>
    </citation>
    <scope>GENOME REANNOTATION</scope>
    <source>
        <strain evidence="9 10">B8441</strain>
    </source>
</reference>
<accession>A0AAW0VIN6</accession>
<feature type="transmembrane region" description="Helical" evidence="8">
    <location>
        <begin position="241"/>
        <end position="263"/>
    </location>
</feature>
<evidence type="ECO:0000256" key="3">
    <source>
        <dbReference type="ARBA" id="ARBA00022448"/>
    </source>
</evidence>
<feature type="transmembrane region" description="Helical" evidence="8">
    <location>
        <begin position="369"/>
        <end position="388"/>
    </location>
</feature>
<evidence type="ECO:0000313" key="9">
    <source>
        <dbReference type="EMBL" id="KAK8441891.1"/>
    </source>
</evidence>
<evidence type="ECO:0000256" key="8">
    <source>
        <dbReference type="SAM" id="Phobius"/>
    </source>
</evidence>
<keyword evidence="10" id="KW-1185">Reference proteome</keyword>
<evidence type="ECO:0000313" key="10">
    <source>
        <dbReference type="Proteomes" id="UP000230249"/>
    </source>
</evidence>
<sequence length="537" mass="58957">MKKSSAAKESTLDAVSESSDEIRAYGLFKRFSDKLDSLGVEARGIERIQPYERAVNKRKQFITVMGLWLSACGGLSSMSSFYLGPLLFGLGLKNTAITGIVGMTLGCLVAAYCSLMGPRSGCRQMVSARFLFGWWFVKLVCLVSIIGVMGWSVVNCVVGGQILASMSDEKVPLVAAIVIIAGVSLCVSIGGIHYLLRVEAFLSLPVNFAFLMLYVVSSRKFEYLSNADAPNVDPDTVKGNMFSFFSLCFSITSTWGSIASDYYILFPEDTPDIQIFSLTFFGIWIPTTFVGTAAILIGNVALNYTPWGEAYATMGMGGLLNEAFKAWGGGGKFLLILIFLSLISNNILNTYSAAFGVQLIGIPLAKIPRWVWAIVLTAIYLVCAIVGRNKFSDILGNFLPMVGYWISMYFIMLLEENTIFRSHRFHHLYTEENEDIAASAHKIDGPVGLYKKRPNVFYNFAIWNDYTRLTQGLAATLAFLFGAAGAAVGMSQAYWVGPLARKVGGEEGGDIAMWLCMGFSGVVYPWARYVELKKYGR</sequence>
<dbReference type="Gene3D" id="1.10.4160.10">
    <property type="entry name" value="Hydantoin permease"/>
    <property type="match status" value="1"/>
</dbReference>
<evidence type="ECO:0000256" key="6">
    <source>
        <dbReference type="ARBA" id="ARBA00023136"/>
    </source>
</evidence>
<evidence type="ECO:0000256" key="5">
    <source>
        <dbReference type="ARBA" id="ARBA00022989"/>
    </source>
</evidence>
<keyword evidence="4 8" id="KW-0812">Transmembrane</keyword>
<feature type="transmembrane region" description="Helical" evidence="8">
    <location>
        <begin position="173"/>
        <end position="195"/>
    </location>
</feature>
<evidence type="ECO:0000256" key="7">
    <source>
        <dbReference type="PIRNR" id="PIRNR002744"/>
    </source>
</evidence>
<evidence type="ECO:0008006" key="11">
    <source>
        <dbReference type="Google" id="ProtNLM"/>
    </source>
</evidence>
<comment type="caution">
    <text evidence="9">The sequence shown here is derived from an EMBL/GenBank/DDBJ whole genome shotgun (WGS) entry which is preliminary data.</text>
</comment>
<feature type="transmembrane region" description="Helical" evidence="8">
    <location>
        <begin position="333"/>
        <end position="357"/>
    </location>
</feature>
<evidence type="ECO:0000256" key="4">
    <source>
        <dbReference type="ARBA" id="ARBA00022692"/>
    </source>
</evidence>
<feature type="transmembrane region" description="Helical" evidence="8">
    <location>
        <begin position="202"/>
        <end position="221"/>
    </location>
</feature>
<feature type="transmembrane region" description="Helical" evidence="8">
    <location>
        <begin position="130"/>
        <end position="153"/>
    </location>
</feature>
<protein>
    <recommendedName>
        <fullName evidence="11">NCS1 nucleoside transporter</fullName>
    </recommendedName>
</protein>
<dbReference type="GO" id="GO:0022857">
    <property type="term" value="F:transmembrane transporter activity"/>
    <property type="evidence" value="ECO:0007669"/>
    <property type="project" value="InterPro"/>
</dbReference>
<feature type="transmembrane region" description="Helical" evidence="8">
    <location>
        <begin position="394"/>
        <end position="414"/>
    </location>
</feature>
<dbReference type="Proteomes" id="UP000230249">
    <property type="component" value="Unassembled WGS sequence"/>
</dbReference>
<dbReference type="PIRSF" id="PIRSF002744">
    <property type="entry name" value="Pur-cyt_permease"/>
    <property type="match status" value="1"/>
</dbReference>